<dbReference type="InterPro" id="IPR043128">
    <property type="entry name" value="Rev_trsase/Diguanyl_cyclase"/>
</dbReference>
<sequence>MFDPAQQQTRAVVPAGNDNNGRGHPQGGRGGNQRGYGGQGNGNACRGAVQLGKEVARQDDRAQCYAFPVKSETESSDVVITCTILVCDRMSTVLFNPGSTYSYVSVQFALGFDMGCLAYLAHIRNIEVEFSSIESIPIVSEFKEVFHIDLPGMPPDRDINLCIDLELGTHPISITPYRMTPVQLRELKAKIQELLDKGFIRPSVSPWGAPVLFVNKKYGSMKMCIDYRQLNRVTIRNKYLLTQIYDLFDQL</sequence>
<dbReference type="SUPFAM" id="SSF56672">
    <property type="entry name" value="DNA/RNA polymerases"/>
    <property type="match status" value="1"/>
</dbReference>
<evidence type="ECO:0000256" key="1">
    <source>
        <dbReference type="SAM" id="MobiDB-lite"/>
    </source>
</evidence>
<feature type="region of interest" description="Disordered" evidence="1">
    <location>
        <begin position="1"/>
        <end position="39"/>
    </location>
</feature>
<feature type="compositionally biased region" description="Polar residues" evidence="1">
    <location>
        <begin position="1"/>
        <end position="10"/>
    </location>
</feature>
<protein>
    <recommendedName>
        <fullName evidence="4">Gag-pol polyprotein</fullName>
    </recommendedName>
</protein>
<feature type="compositionally biased region" description="Gly residues" evidence="1">
    <location>
        <begin position="24"/>
        <end position="39"/>
    </location>
</feature>
<evidence type="ECO:0000313" key="2">
    <source>
        <dbReference type="EMBL" id="WMV14263.1"/>
    </source>
</evidence>
<dbReference type="InterPro" id="IPR032567">
    <property type="entry name" value="RTL1-rel"/>
</dbReference>
<keyword evidence="3" id="KW-1185">Reference proteome</keyword>
<dbReference type="PANTHER" id="PTHR15503">
    <property type="entry name" value="LDOC1 RELATED"/>
    <property type="match status" value="1"/>
</dbReference>
<dbReference type="PANTHER" id="PTHR15503:SF45">
    <property type="entry name" value="RNA-DIRECTED DNA POLYMERASE HOMOLOG"/>
    <property type="match status" value="1"/>
</dbReference>
<reference evidence="2" key="1">
    <citation type="submission" date="2023-08" db="EMBL/GenBank/DDBJ databases">
        <title>A de novo genome assembly of Solanum verrucosum Schlechtendal, a Mexican diploid species geographically isolated from the other diploid A-genome species in potato relatives.</title>
        <authorList>
            <person name="Hosaka K."/>
        </authorList>
    </citation>
    <scope>NUCLEOTIDE SEQUENCE</scope>
    <source>
        <tissue evidence="2">Young leaves</tissue>
    </source>
</reference>
<dbReference type="Proteomes" id="UP001234989">
    <property type="component" value="Chromosome 2"/>
</dbReference>
<evidence type="ECO:0000313" key="3">
    <source>
        <dbReference type="Proteomes" id="UP001234989"/>
    </source>
</evidence>
<dbReference type="Pfam" id="PF08284">
    <property type="entry name" value="RVP_2"/>
    <property type="match status" value="1"/>
</dbReference>
<dbReference type="AlphaFoldDB" id="A0AAF0Q0F0"/>
<accession>A0AAF0Q0F0</accession>
<organism evidence="2 3">
    <name type="scientific">Solanum verrucosum</name>
    <dbReference type="NCBI Taxonomy" id="315347"/>
    <lineage>
        <taxon>Eukaryota</taxon>
        <taxon>Viridiplantae</taxon>
        <taxon>Streptophyta</taxon>
        <taxon>Embryophyta</taxon>
        <taxon>Tracheophyta</taxon>
        <taxon>Spermatophyta</taxon>
        <taxon>Magnoliopsida</taxon>
        <taxon>eudicotyledons</taxon>
        <taxon>Gunneridae</taxon>
        <taxon>Pentapetalae</taxon>
        <taxon>asterids</taxon>
        <taxon>lamiids</taxon>
        <taxon>Solanales</taxon>
        <taxon>Solanaceae</taxon>
        <taxon>Solanoideae</taxon>
        <taxon>Solaneae</taxon>
        <taxon>Solanum</taxon>
    </lineage>
</organism>
<dbReference type="Gene3D" id="3.30.70.270">
    <property type="match status" value="1"/>
</dbReference>
<proteinExistence type="predicted"/>
<dbReference type="EMBL" id="CP133613">
    <property type="protein sequence ID" value="WMV14263.1"/>
    <property type="molecule type" value="Genomic_DNA"/>
</dbReference>
<dbReference type="Gene3D" id="3.10.10.10">
    <property type="entry name" value="HIV Type 1 Reverse Transcriptase, subunit A, domain 1"/>
    <property type="match status" value="1"/>
</dbReference>
<evidence type="ECO:0008006" key="4">
    <source>
        <dbReference type="Google" id="ProtNLM"/>
    </source>
</evidence>
<gene>
    <name evidence="2" type="ORF">MTR67_007648</name>
</gene>
<dbReference type="InterPro" id="IPR043502">
    <property type="entry name" value="DNA/RNA_pol_sf"/>
</dbReference>
<name>A0AAF0Q0F0_SOLVR</name>